<proteinExistence type="predicted"/>
<sequence length="527" mass="60745">MMKKLKLQSNSSALLYIQLLKITVLVILYFLVSMFSLSAQTPRKNNGADGLLSRSAIKKLNLLIALCSLCFPTMLKAQFYTPDSSSLYVGDKVPEHFYTKKYKLFDLKSKAESIGDLSADRDKLIVLDFWANWCKPCLYYLMKMDSISKELDPSKVKIIPVTYQSSKDLIKIAERFAWNYRSITEDTVLAKMFPHQSLPHMIWIYRGKVVAKPKSDYVSKENIASILHEDMPKMVQNNAIKAIDPNRSLFTADNGRADLLVEQKGFKMAGFVDQYFTVPLTIHRGRDSMLIYSINNPLDQLIYQAFRQDVFQLFDITSAFQWNVSPSILQKQSFHEPVPSYQGDYAQDLKVRDWMLHNYYSYALKLPASYTDADVRHLLQQRLQKAILAHFGLKVELIRGPRKRYAALQRIRPLSAVKKLLQQPLSAKQSADTVQAEVAFFDQPHFQLFVSAPLRNMKQLKLDENAVINETDIPNDFMASFAFPKSMRQATELQSVQQELKRYGMKIVIMDRKVPMLRVSQVKKINR</sequence>
<reference evidence="1" key="1">
    <citation type="submission" date="2024-04" db="EMBL/GenBank/DDBJ databases">
        <title>Complete genome sequence of Sphingobacterium thalpophiium BAA-1094.</title>
        <authorList>
            <person name="Adaikpoh B.I."/>
        </authorList>
    </citation>
    <scope>NUCLEOTIDE SEQUENCE</scope>
    <source>
        <strain evidence="1">BAA-1094</strain>
    </source>
</reference>
<evidence type="ECO:0000313" key="1">
    <source>
        <dbReference type="EMBL" id="WZN55464.1"/>
    </source>
</evidence>
<protein>
    <submittedName>
        <fullName evidence="1">Redoxin domain-containing protein</fullName>
    </submittedName>
</protein>
<evidence type="ECO:0000313" key="2">
    <source>
        <dbReference type="Proteomes" id="UP001485301"/>
    </source>
</evidence>
<gene>
    <name evidence="1" type="ORF">AACH28_23010</name>
</gene>
<dbReference type="EMBL" id="CP151087">
    <property type="protein sequence ID" value="WZN55464.1"/>
    <property type="molecule type" value="Genomic_DNA"/>
</dbReference>
<organism evidence="1 2">
    <name type="scientific">Sphingobacterium thalpophilum</name>
    <dbReference type="NCBI Taxonomy" id="259"/>
    <lineage>
        <taxon>Bacteria</taxon>
        <taxon>Pseudomonadati</taxon>
        <taxon>Bacteroidota</taxon>
        <taxon>Sphingobacteriia</taxon>
        <taxon>Sphingobacteriales</taxon>
        <taxon>Sphingobacteriaceae</taxon>
        <taxon>Sphingobacterium</taxon>
    </lineage>
</organism>
<keyword evidence="2" id="KW-1185">Reference proteome</keyword>
<name>A0ACD5C0Q3_9SPHI</name>
<dbReference type="Proteomes" id="UP001485301">
    <property type="component" value="Chromosome"/>
</dbReference>
<accession>A0ACD5C0Q3</accession>